<comment type="caution">
    <text evidence="1">The sequence shown here is derived from an EMBL/GenBank/DDBJ whole genome shotgun (WGS) entry which is preliminary data.</text>
</comment>
<dbReference type="EMBL" id="JAANNP010000002">
    <property type="protein sequence ID" value="NHC13699.1"/>
    <property type="molecule type" value="Genomic_DNA"/>
</dbReference>
<sequence>MGKGPDSPSDNHALAQAVHDLGAALWLGGAVMGVAGVNKAGRRLPQGIDRIRVADSAWSRFGPVEWAGIAAMLGAGLRLTQVGKGRMALQQGFATAGMLKAGVGVLGAAATAYSTYTGKKVAKLAEEAHARGVTVDVEDATVPSATTPPEIARWQKRERVAQYVVPVLAGGNIALGSYLVQSYRAGATAKGVAHRLLPGR</sequence>
<gene>
    <name evidence="1" type="ORF">G9H71_07885</name>
</gene>
<dbReference type="RefSeq" id="WP_166280380.1">
    <property type="nucleotide sequence ID" value="NZ_JAANNP010000002.1"/>
</dbReference>
<organism evidence="1 2">
    <name type="scientific">Motilibacter deserti</name>
    <dbReference type="NCBI Taxonomy" id="2714956"/>
    <lineage>
        <taxon>Bacteria</taxon>
        <taxon>Bacillati</taxon>
        <taxon>Actinomycetota</taxon>
        <taxon>Actinomycetes</taxon>
        <taxon>Motilibacterales</taxon>
        <taxon>Motilibacteraceae</taxon>
        <taxon>Motilibacter</taxon>
    </lineage>
</organism>
<dbReference type="Proteomes" id="UP000800981">
    <property type="component" value="Unassembled WGS sequence"/>
</dbReference>
<keyword evidence="2" id="KW-1185">Reference proteome</keyword>
<evidence type="ECO:0000313" key="1">
    <source>
        <dbReference type="EMBL" id="NHC13699.1"/>
    </source>
</evidence>
<protein>
    <submittedName>
        <fullName evidence="1">Uncharacterized protein</fullName>
    </submittedName>
</protein>
<evidence type="ECO:0000313" key="2">
    <source>
        <dbReference type="Proteomes" id="UP000800981"/>
    </source>
</evidence>
<reference evidence="1 2" key="1">
    <citation type="submission" date="2020-03" db="EMBL/GenBank/DDBJ databases">
        <title>Two novel Motilibacter sp.</title>
        <authorList>
            <person name="Liu S."/>
        </authorList>
    </citation>
    <scope>NUCLEOTIDE SEQUENCE [LARGE SCALE GENOMIC DNA]</scope>
    <source>
        <strain evidence="1 2">E257</strain>
    </source>
</reference>
<name>A0ABX0GS55_9ACTN</name>
<accession>A0ABX0GS55</accession>
<proteinExistence type="predicted"/>